<keyword evidence="1" id="KW-1133">Transmembrane helix</keyword>
<feature type="transmembrane region" description="Helical" evidence="1">
    <location>
        <begin position="21"/>
        <end position="42"/>
    </location>
</feature>
<dbReference type="OrthoDB" id="4187110at2"/>
<feature type="transmembrane region" description="Helical" evidence="1">
    <location>
        <begin position="182"/>
        <end position="205"/>
    </location>
</feature>
<feature type="transmembrane region" description="Helical" evidence="1">
    <location>
        <begin position="153"/>
        <end position="175"/>
    </location>
</feature>
<dbReference type="KEGG" id="pcx:LPB68_15660"/>
<evidence type="ECO:0000256" key="1">
    <source>
        <dbReference type="SAM" id="Phobius"/>
    </source>
</evidence>
<evidence type="ECO:0000313" key="3">
    <source>
        <dbReference type="Proteomes" id="UP000077134"/>
    </source>
</evidence>
<evidence type="ECO:0008006" key="4">
    <source>
        <dbReference type="Google" id="ProtNLM"/>
    </source>
</evidence>
<dbReference type="EMBL" id="LSFN01000006">
    <property type="protein sequence ID" value="OAB75847.1"/>
    <property type="molecule type" value="Genomic_DNA"/>
</dbReference>
<reference evidence="2 3" key="1">
    <citation type="submission" date="2016-02" db="EMBL/GenBank/DDBJ databases">
        <title>Paenibacillus sp. LPB0068, isolated from Crassostrea gigas.</title>
        <authorList>
            <person name="Shin S.-K."/>
            <person name="Yi H."/>
        </authorList>
    </citation>
    <scope>NUCLEOTIDE SEQUENCE [LARGE SCALE GENOMIC DNA]</scope>
    <source>
        <strain evidence="2 3">LPB0068</strain>
    </source>
</reference>
<dbReference type="RefSeq" id="WP_068656757.1">
    <property type="nucleotide sequence ID" value="NZ_CP017770.1"/>
</dbReference>
<keyword evidence="1" id="KW-0472">Membrane</keyword>
<comment type="caution">
    <text evidence="2">The sequence shown here is derived from an EMBL/GenBank/DDBJ whole genome shotgun (WGS) entry which is preliminary data.</text>
</comment>
<dbReference type="GO" id="GO:0005886">
    <property type="term" value="C:plasma membrane"/>
    <property type="evidence" value="ECO:0007669"/>
    <property type="project" value="UniProtKB-SubCell"/>
</dbReference>
<dbReference type="PANTHER" id="PTHR43471">
    <property type="entry name" value="ABC TRANSPORTER PERMEASE"/>
    <property type="match status" value="1"/>
</dbReference>
<sequence>MRGTWLLYRKEMLEMSRSFKLLWIPIVFTILGIMQPVVSVYMPDILKMSSGVPEEMFALYELPSPPVVMVQVLSQYSTLGILVLVLAGMNSVSGERYGGTAELIMVRPISTISIILSKWFAQCTALFMAFGIGYMAAYYYIYQMIGELSWKSGIISFGLYGLWLLLGITITLFFSTILRGGAAAFVTLAILAILSLLNAILPRWFSWSPSRLISLATESLTGNGLSASTAIECCLFTVGIIILAILSSSHLLQRRGLPN</sequence>
<gene>
    <name evidence="2" type="ORF">PNBC_07360</name>
</gene>
<name>A0A167ESS1_9BACL</name>
<feature type="transmembrane region" description="Helical" evidence="1">
    <location>
        <begin position="62"/>
        <end position="87"/>
    </location>
</feature>
<evidence type="ECO:0000313" key="2">
    <source>
        <dbReference type="EMBL" id="OAB75847.1"/>
    </source>
</evidence>
<keyword evidence="1" id="KW-0812">Transmembrane</keyword>
<dbReference type="STRING" id="1763538.LPB68_15660"/>
<dbReference type="GO" id="GO:0140359">
    <property type="term" value="F:ABC-type transporter activity"/>
    <property type="evidence" value="ECO:0007669"/>
    <property type="project" value="InterPro"/>
</dbReference>
<feature type="transmembrane region" description="Helical" evidence="1">
    <location>
        <begin position="119"/>
        <end position="141"/>
    </location>
</feature>
<keyword evidence="3" id="KW-1185">Reference proteome</keyword>
<dbReference type="Pfam" id="PF12679">
    <property type="entry name" value="ABC2_membrane_2"/>
    <property type="match status" value="1"/>
</dbReference>
<protein>
    <recommendedName>
        <fullName evidence="4">ABC transporter permease</fullName>
    </recommendedName>
</protein>
<proteinExistence type="predicted"/>
<dbReference type="AlphaFoldDB" id="A0A167ESS1"/>
<accession>A0A167ESS1</accession>
<dbReference type="Proteomes" id="UP000077134">
    <property type="component" value="Unassembled WGS sequence"/>
</dbReference>
<organism evidence="2 3">
    <name type="scientific">Paenibacillus crassostreae</name>
    <dbReference type="NCBI Taxonomy" id="1763538"/>
    <lineage>
        <taxon>Bacteria</taxon>
        <taxon>Bacillati</taxon>
        <taxon>Bacillota</taxon>
        <taxon>Bacilli</taxon>
        <taxon>Bacillales</taxon>
        <taxon>Paenibacillaceae</taxon>
        <taxon>Paenibacillus</taxon>
    </lineage>
</organism>
<feature type="transmembrane region" description="Helical" evidence="1">
    <location>
        <begin position="225"/>
        <end position="246"/>
    </location>
</feature>